<dbReference type="AlphaFoldDB" id="A0A2A3E012"/>
<sequence length="152" mass="17325">MKEKFRQQKPKRFSSKRKESILAGVAAELLIYWRQDVTSANFGHIAKYCRNDKEICGHCTEEDHVFKKPQQKQEFAIFAIIGGVSKSDTAIMVQIAIRNPMITTIKLIHLCDDHFVYGGNGLSWKDEQRSQHNTDMYGTAAQPAILTDIPQI</sequence>
<keyword evidence="2" id="KW-1185">Reference proteome</keyword>
<proteinExistence type="predicted"/>
<organism evidence="1 2">
    <name type="scientific">Apis cerana cerana</name>
    <name type="common">Oriental honeybee</name>
    <dbReference type="NCBI Taxonomy" id="94128"/>
    <lineage>
        <taxon>Eukaryota</taxon>
        <taxon>Metazoa</taxon>
        <taxon>Ecdysozoa</taxon>
        <taxon>Arthropoda</taxon>
        <taxon>Hexapoda</taxon>
        <taxon>Insecta</taxon>
        <taxon>Pterygota</taxon>
        <taxon>Neoptera</taxon>
        <taxon>Endopterygota</taxon>
        <taxon>Hymenoptera</taxon>
        <taxon>Apocrita</taxon>
        <taxon>Aculeata</taxon>
        <taxon>Apoidea</taxon>
        <taxon>Anthophila</taxon>
        <taxon>Apidae</taxon>
        <taxon>Apis</taxon>
    </lineage>
</organism>
<name>A0A2A3E012_APICC</name>
<gene>
    <name evidence="1" type="ORF">APICC_05443</name>
</gene>
<dbReference type="EMBL" id="KZ288727">
    <property type="protein sequence ID" value="PBC25088.1"/>
    <property type="molecule type" value="Genomic_DNA"/>
</dbReference>
<evidence type="ECO:0000313" key="2">
    <source>
        <dbReference type="Proteomes" id="UP000242457"/>
    </source>
</evidence>
<protein>
    <submittedName>
        <fullName evidence="1">Uncharacterized protein</fullName>
    </submittedName>
</protein>
<evidence type="ECO:0000313" key="1">
    <source>
        <dbReference type="EMBL" id="PBC25088.1"/>
    </source>
</evidence>
<accession>A0A2A3E012</accession>
<dbReference type="Proteomes" id="UP000242457">
    <property type="component" value="Unassembled WGS sequence"/>
</dbReference>
<reference evidence="1 2" key="1">
    <citation type="submission" date="2014-07" db="EMBL/GenBank/DDBJ databases">
        <title>Genomic and transcriptomic analysis on Apis cerana provide comprehensive insights into honey bee biology.</title>
        <authorList>
            <person name="Diao Q."/>
            <person name="Sun L."/>
            <person name="Zheng H."/>
            <person name="Zheng H."/>
            <person name="Xu S."/>
            <person name="Wang S."/>
            <person name="Zeng Z."/>
            <person name="Hu F."/>
            <person name="Su S."/>
            <person name="Wu J."/>
        </authorList>
    </citation>
    <scope>NUCLEOTIDE SEQUENCE [LARGE SCALE GENOMIC DNA]</scope>
    <source>
        <tissue evidence="1">Pupae without intestine</tissue>
    </source>
</reference>